<proteinExistence type="predicted"/>
<dbReference type="Proteomes" id="UP001152533">
    <property type="component" value="Unassembled WGS sequence"/>
</dbReference>
<evidence type="ECO:0000313" key="2">
    <source>
        <dbReference type="EMBL" id="CAI0646904.1"/>
    </source>
</evidence>
<reference evidence="2" key="1">
    <citation type="submission" date="2022-08" db="EMBL/GenBank/DDBJ databases">
        <authorList>
            <person name="Giroux E."/>
            <person name="Giroux E."/>
        </authorList>
    </citation>
    <scope>NUCLEOTIDE SEQUENCE</scope>
    <source>
        <strain evidence="2">H1091258</strain>
    </source>
</reference>
<feature type="region of interest" description="Disordered" evidence="1">
    <location>
        <begin position="113"/>
        <end position="141"/>
    </location>
</feature>
<comment type="caution">
    <text evidence="2">The sequence shown here is derived from an EMBL/GenBank/DDBJ whole genome shotgun (WGS) entry which is preliminary data.</text>
</comment>
<dbReference type="EMBL" id="CAMGZC010000374">
    <property type="protein sequence ID" value="CAI0646904.1"/>
    <property type="molecule type" value="Genomic_DNA"/>
</dbReference>
<evidence type="ECO:0000313" key="3">
    <source>
        <dbReference type="Proteomes" id="UP001152533"/>
    </source>
</evidence>
<feature type="region of interest" description="Disordered" evidence="1">
    <location>
        <begin position="21"/>
        <end position="61"/>
    </location>
</feature>
<organism evidence="2 3">
    <name type="scientific">Colletotrichum noveboracense</name>
    <dbReference type="NCBI Taxonomy" id="2664923"/>
    <lineage>
        <taxon>Eukaryota</taxon>
        <taxon>Fungi</taxon>
        <taxon>Dikarya</taxon>
        <taxon>Ascomycota</taxon>
        <taxon>Pezizomycotina</taxon>
        <taxon>Sordariomycetes</taxon>
        <taxon>Hypocreomycetidae</taxon>
        <taxon>Glomerellales</taxon>
        <taxon>Glomerellaceae</taxon>
        <taxon>Colletotrichum</taxon>
        <taxon>Colletotrichum gloeosporioides species complex</taxon>
    </lineage>
</organism>
<sequence length="141" mass="15400">MRRYPSKSSCCLLSRCIHPKVPKERSTTSRSQPVGGDARQATPSSRHTPKGTKNESTGREEAWLVPCEEKAPVSLSSSLSAYGTLCLRAAYTNGSRRRARSAVSGVDLEPGVYRRDEAEQSTPREELLRSGEDLGMGDRGC</sequence>
<accession>A0A9W4WC74</accession>
<gene>
    <name evidence="2" type="ORF">CGXH109_LOCUS59865</name>
</gene>
<feature type="compositionally biased region" description="Basic and acidic residues" evidence="1">
    <location>
        <begin position="113"/>
        <end position="132"/>
    </location>
</feature>
<evidence type="ECO:0000256" key="1">
    <source>
        <dbReference type="SAM" id="MobiDB-lite"/>
    </source>
</evidence>
<feature type="compositionally biased region" description="Basic and acidic residues" evidence="1">
    <location>
        <begin position="52"/>
        <end position="61"/>
    </location>
</feature>
<dbReference type="AlphaFoldDB" id="A0A9W4WC74"/>
<keyword evidence="3" id="KW-1185">Reference proteome</keyword>
<protein>
    <submittedName>
        <fullName evidence="2">Uncharacterized protein</fullName>
    </submittedName>
</protein>
<name>A0A9W4WC74_9PEZI</name>